<keyword evidence="2" id="KW-1185">Reference proteome</keyword>
<protein>
    <submittedName>
        <fullName evidence="1">Uncharacterized protein</fullName>
    </submittedName>
</protein>
<sequence>MVFPKFIYSIFIFPHAITWTTLNQLVPRHFFTGMKRGRHRFFYFVDVLTQKRQLLILSDELLRRKLQCKVVPSHWLLR</sequence>
<dbReference type="RefSeq" id="YP_010746255.1">
    <property type="nucleotide sequence ID" value="NC_073177.1"/>
</dbReference>
<dbReference type="GeneID" id="79712988"/>
<evidence type="ECO:0000313" key="2">
    <source>
        <dbReference type="Proteomes" id="UP000332081"/>
    </source>
</evidence>
<evidence type="ECO:0000313" key="1">
    <source>
        <dbReference type="EMBL" id="BBO66017.1"/>
    </source>
</evidence>
<accession>A0A5K7YA98</accession>
<dbReference type="Proteomes" id="UP000332081">
    <property type="component" value="Segment"/>
</dbReference>
<dbReference type="EMBL" id="LC507823">
    <property type="protein sequence ID" value="BBO66017.1"/>
    <property type="molecule type" value="Genomic_DNA"/>
</dbReference>
<proteinExistence type="predicted"/>
<reference evidence="1 2" key="1">
    <citation type="submission" date="2019-11" db="EMBL/GenBank/DDBJ databases">
        <title>Analysis of Salmonella phage vB_StyS-sam.</title>
        <authorList>
            <person name="Sabzali S."/>
            <person name="Bouzari M."/>
        </authorList>
    </citation>
    <scope>NUCLEOTIDE SEQUENCE [LARGE SCALE GENOMIC DNA]</scope>
</reference>
<name>A0A5K7YA98_9CAUD</name>
<dbReference type="KEGG" id="vg:79712988"/>
<organism evidence="1 2">
    <name type="scientific">Salmonella phage vB_StyS-sam</name>
    <dbReference type="NCBI Taxonomy" id="2664131"/>
    <lineage>
        <taxon>Viruses</taxon>
        <taxon>Duplodnaviria</taxon>
        <taxon>Heunggongvirae</taxon>
        <taxon>Uroviricota</taxon>
        <taxon>Caudoviricetes</taxon>
        <taxon>Sarkviridae</taxon>
        <taxon>Guernseyvirinae</taxon>
        <taxon>Jerseyvirus</taxon>
        <taxon>Jerseyvirus vsam</taxon>
    </lineage>
</organism>